<accession>A0A8S5TEV2</accession>
<sequence length="271" mass="30994">MPLINVALYGEGKQNNRLRAEYICCNHTQECSAYHEGKCLNVTIPFSRRCELGEVEKVDGGTKQSKSYDTVMDMARNSEKYRLLKYPSYWYVIRIGEMAYLNLPCVDLKADGVHLRASTAIFTNQHLLVDRPMLTPDNLNNVLGYKPRNMCGDIITGYADEIVPNFLHQFKRLFPVEYDRFVKEYPKYVELSPTFIGRYAKLATCNPDCVYKDSSGNKFTMEDGKRMVCKEYRSGFLPFGASKAEVIITLTDDMTVKITDNAQVLDDTVFV</sequence>
<reference evidence="1" key="1">
    <citation type="journal article" date="2021" name="Proc. Natl. Acad. Sci. U.S.A.">
        <title>A Catalog of Tens of Thousands of Viruses from Human Metagenomes Reveals Hidden Associations with Chronic Diseases.</title>
        <authorList>
            <person name="Tisza M.J."/>
            <person name="Buck C.B."/>
        </authorList>
    </citation>
    <scope>NUCLEOTIDE SEQUENCE</scope>
    <source>
        <strain evidence="1">CtbgC51</strain>
    </source>
</reference>
<protein>
    <submittedName>
        <fullName evidence="1">Uncharacterized protein</fullName>
    </submittedName>
</protein>
<organism evidence="1">
    <name type="scientific">Siphoviridae sp. ctbgC51</name>
    <dbReference type="NCBI Taxonomy" id="2827901"/>
    <lineage>
        <taxon>Viruses</taxon>
        <taxon>Duplodnaviria</taxon>
        <taxon>Heunggongvirae</taxon>
        <taxon>Uroviricota</taxon>
        <taxon>Caudoviricetes</taxon>
    </lineage>
</organism>
<dbReference type="EMBL" id="BK032817">
    <property type="protein sequence ID" value="DAF61836.1"/>
    <property type="molecule type" value="Genomic_DNA"/>
</dbReference>
<name>A0A8S5TEV2_9CAUD</name>
<evidence type="ECO:0000313" key="1">
    <source>
        <dbReference type="EMBL" id="DAF61836.1"/>
    </source>
</evidence>
<proteinExistence type="predicted"/>